<dbReference type="CDD" id="cd07185">
    <property type="entry name" value="OmpA_C-like"/>
    <property type="match status" value="1"/>
</dbReference>
<dbReference type="InterPro" id="IPR006665">
    <property type="entry name" value="OmpA-like"/>
</dbReference>
<dbReference type="InterPro" id="IPR028974">
    <property type="entry name" value="TSP_type-3_rpt"/>
</dbReference>
<gene>
    <name evidence="9" type="ORF">AKJ09_01188</name>
</gene>
<dbReference type="OrthoDB" id="9805566at2"/>
<dbReference type="SUPFAM" id="SSF103647">
    <property type="entry name" value="TSP type-3 repeat"/>
    <property type="match status" value="1"/>
</dbReference>
<dbReference type="InterPro" id="IPR006690">
    <property type="entry name" value="OMPA-like_CS"/>
</dbReference>
<dbReference type="STRING" id="1391654.AKJ09_01188"/>
<dbReference type="InterPro" id="IPR003367">
    <property type="entry name" value="Thrombospondin_3-like_rpt"/>
</dbReference>
<dbReference type="Pfam" id="PF00691">
    <property type="entry name" value="OmpA"/>
    <property type="match status" value="1"/>
</dbReference>
<dbReference type="SUPFAM" id="SSF103088">
    <property type="entry name" value="OmpA-like"/>
    <property type="match status" value="1"/>
</dbReference>
<organism evidence="9 10">
    <name type="scientific">Labilithrix luteola</name>
    <dbReference type="NCBI Taxonomy" id="1391654"/>
    <lineage>
        <taxon>Bacteria</taxon>
        <taxon>Pseudomonadati</taxon>
        <taxon>Myxococcota</taxon>
        <taxon>Polyangia</taxon>
        <taxon>Polyangiales</taxon>
        <taxon>Labilitrichaceae</taxon>
        <taxon>Labilithrix</taxon>
    </lineage>
</organism>
<dbReference type="Gene3D" id="3.30.1330.60">
    <property type="entry name" value="OmpA-like domain"/>
    <property type="match status" value="1"/>
</dbReference>
<evidence type="ECO:0000256" key="4">
    <source>
        <dbReference type="ARBA" id="ARBA00023237"/>
    </source>
</evidence>
<dbReference type="PANTHER" id="PTHR30329">
    <property type="entry name" value="STATOR ELEMENT OF FLAGELLAR MOTOR COMPLEX"/>
    <property type="match status" value="1"/>
</dbReference>
<keyword evidence="3 5" id="KW-0472">Membrane</keyword>
<dbReference type="InterPro" id="IPR036737">
    <property type="entry name" value="OmpA-like_sf"/>
</dbReference>
<evidence type="ECO:0000313" key="10">
    <source>
        <dbReference type="Proteomes" id="UP000064967"/>
    </source>
</evidence>
<evidence type="ECO:0000256" key="7">
    <source>
        <dbReference type="SAM" id="SignalP"/>
    </source>
</evidence>
<feature type="compositionally biased region" description="Basic and acidic residues" evidence="6">
    <location>
        <begin position="533"/>
        <end position="556"/>
    </location>
</feature>
<dbReference type="InterPro" id="IPR006664">
    <property type="entry name" value="OMP_bac"/>
</dbReference>
<feature type="region of interest" description="Disordered" evidence="6">
    <location>
        <begin position="525"/>
        <end position="556"/>
    </location>
</feature>
<evidence type="ECO:0000256" key="5">
    <source>
        <dbReference type="PROSITE-ProRule" id="PRU00473"/>
    </source>
</evidence>
<feature type="domain" description="OmpA-like" evidence="8">
    <location>
        <begin position="438"/>
        <end position="556"/>
    </location>
</feature>
<dbReference type="GO" id="GO:0007155">
    <property type="term" value="P:cell adhesion"/>
    <property type="evidence" value="ECO:0007669"/>
    <property type="project" value="InterPro"/>
</dbReference>
<keyword evidence="4" id="KW-0998">Cell outer membrane</keyword>
<dbReference type="PROSITE" id="PS51123">
    <property type="entry name" value="OMPA_2"/>
    <property type="match status" value="1"/>
</dbReference>
<dbReference type="EMBL" id="CP012333">
    <property type="protein sequence ID" value="AKU94524.1"/>
    <property type="molecule type" value="Genomic_DNA"/>
</dbReference>
<dbReference type="Pfam" id="PF02412">
    <property type="entry name" value="TSP_3"/>
    <property type="match status" value="1"/>
</dbReference>
<dbReference type="PRINTS" id="PR01021">
    <property type="entry name" value="OMPADOMAIN"/>
</dbReference>
<sequence length="556" mass="57991">MMHSRKRYLRLALAGGAALAWLSFSPGAHAQSAPGFALSRFEPSERGSDWFVGESLDLRGRFRPAVGAVAEYAYQPLVVRNGSGHLLAEPVRHLAFLHVGASVALADRFRLALDLPVQVFAEGTSATFGTRTYSAPPHAQGVGDLRIGGDVRLFGTYGDVITAAVGVQVWAPTGSREQYTGDGAVRIRPRAMVAGEVGAFVYAAQLNVSYRAHSEQVDGSPVGSDLGFTASAGVRLAKRRLVVGPEVFGSTVLDDPFARRATPLEALLGAHYLVSDVRLGAGVGTGLGSGYGAPAIHALLSAEWAPSVTKKQGGRASEAEAHPAAPPGSTPAGADADVDLDHDGVANRLDACPGALGVVSTDPTKNGCPPDTDGDGVHDVDDACPTTPGLHTSNAVTNGCPDTDRDKDGIVNVDDACPDEPGPRDPDPNRSGCPKAFVRAGEIKILDQVKFKTGSAEIQAGKDSEDVLQAVATILREHSDIAKVRVEGHTDDVGSPVANKKLSANRAAAVVTWLVAHGVDGARLSSAGFGSERPLDSNETEGGRRTNRRVEFHVEP</sequence>
<keyword evidence="2 7" id="KW-0732">Signal</keyword>
<evidence type="ECO:0000256" key="3">
    <source>
        <dbReference type="ARBA" id="ARBA00023136"/>
    </source>
</evidence>
<evidence type="ECO:0000259" key="8">
    <source>
        <dbReference type="PROSITE" id="PS51123"/>
    </source>
</evidence>
<evidence type="ECO:0000256" key="6">
    <source>
        <dbReference type="SAM" id="MobiDB-lite"/>
    </source>
</evidence>
<dbReference type="AlphaFoldDB" id="A0A0K1PN34"/>
<protein>
    <submittedName>
        <fullName evidence="9">Outer membrane protein</fullName>
    </submittedName>
</protein>
<dbReference type="Proteomes" id="UP000064967">
    <property type="component" value="Chromosome"/>
</dbReference>
<dbReference type="GO" id="GO:0005509">
    <property type="term" value="F:calcium ion binding"/>
    <property type="evidence" value="ECO:0007669"/>
    <property type="project" value="InterPro"/>
</dbReference>
<evidence type="ECO:0000313" key="9">
    <source>
        <dbReference type="EMBL" id="AKU94524.1"/>
    </source>
</evidence>
<reference evidence="9 10" key="1">
    <citation type="submission" date="2015-08" db="EMBL/GenBank/DDBJ databases">
        <authorList>
            <person name="Babu N.S."/>
            <person name="Beckwith C.J."/>
            <person name="Beseler K.G."/>
            <person name="Brison A."/>
            <person name="Carone J.V."/>
            <person name="Caskin T.P."/>
            <person name="Diamond M."/>
            <person name="Durham M.E."/>
            <person name="Foxe J.M."/>
            <person name="Go M."/>
            <person name="Henderson B.A."/>
            <person name="Jones I.B."/>
            <person name="McGettigan J.A."/>
            <person name="Micheletti S.J."/>
            <person name="Nasrallah M.E."/>
            <person name="Ortiz D."/>
            <person name="Piller C.R."/>
            <person name="Privatt S.R."/>
            <person name="Schneider S.L."/>
            <person name="Sharp S."/>
            <person name="Smith T.C."/>
            <person name="Stanton J.D."/>
            <person name="Ullery H.E."/>
            <person name="Wilson R.J."/>
            <person name="Serrano M.G."/>
            <person name="Buck G."/>
            <person name="Lee V."/>
            <person name="Wang Y."/>
            <person name="Carvalho R."/>
            <person name="Voegtly L."/>
            <person name="Shi R."/>
            <person name="Duckworth R."/>
            <person name="Johnson A."/>
            <person name="Loviza R."/>
            <person name="Walstead R."/>
            <person name="Shah Z."/>
            <person name="Kiflezghi M."/>
            <person name="Wade K."/>
            <person name="Ball S.L."/>
            <person name="Bradley K.W."/>
            <person name="Asai D.J."/>
            <person name="Bowman C.A."/>
            <person name="Russell D.A."/>
            <person name="Pope W.H."/>
            <person name="Jacobs-Sera D."/>
            <person name="Hendrix R.W."/>
            <person name="Hatfull G.F."/>
        </authorList>
    </citation>
    <scope>NUCLEOTIDE SEQUENCE [LARGE SCALE GENOMIC DNA]</scope>
    <source>
        <strain evidence="9 10">DSM 27648</strain>
    </source>
</reference>
<evidence type="ECO:0000256" key="2">
    <source>
        <dbReference type="ARBA" id="ARBA00022729"/>
    </source>
</evidence>
<keyword evidence="10" id="KW-1185">Reference proteome</keyword>
<evidence type="ECO:0000256" key="1">
    <source>
        <dbReference type="ARBA" id="ARBA00004442"/>
    </source>
</evidence>
<proteinExistence type="predicted"/>
<dbReference type="InterPro" id="IPR006311">
    <property type="entry name" value="TAT_signal"/>
</dbReference>
<dbReference type="KEGG" id="llu:AKJ09_01188"/>
<comment type="subcellular location">
    <subcellularLocation>
        <location evidence="1">Cell outer membrane</location>
    </subcellularLocation>
</comment>
<feature type="chain" id="PRO_5005465719" evidence="7">
    <location>
        <begin position="31"/>
        <end position="556"/>
    </location>
</feature>
<feature type="region of interest" description="Disordered" evidence="6">
    <location>
        <begin position="360"/>
        <end position="389"/>
    </location>
</feature>
<dbReference type="RefSeq" id="WP_146646105.1">
    <property type="nucleotide sequence ID" value="NZ_CP012333.1"/>
</dbReference>
<dbReference type="InterPro" id="IPR050330">
    <property type="entry name" value="Bact_OuterMem_StrucFunc"/>
</dbReference>
<dbReference type="Gene3D" id="4.10.1080.10">
    <property type="entry name" value="TSP type-3 repeat"/>
    <property type="match status" value="1"/>
</dbReference>
<dbReference type="GO" id="GO:0009279">
    <property type="term" value="C:cell outer membrane"/>
    <property type="evidence" value="ECO:0007669"/>
    <property type="project" value="UniProtKB-SubCell"/>
</dbReference>
<feature type="signal peptide" evidence="7">
    <location>
        <begin position="1"/>
        <end position="30"/>
    </location>
</feature>
<name>A0A0K1PN34_9BACT</name>
<dbReference type="PROSITE" id="PS51318">
    <property type="entry name" value="TAT"/>
    <property type="match status" value="1"/>
</dbReference>
<dbReference type="PANTHER" id="PTHR30329:SF21">
    <property type="entry name" value="LIPOPROTEIN YIAD-RELATED"/>
    <property type="match status" value="1"/>
</dbReference>
<accession>A0A0K1PN34</accession>
<feature type="region of interest" description="Disordered" evidence="6">
    <location>
        <begin position="309"/>
        <end position="339"/>
    </location>
</feature>
<dbReference type="PROSITE" id="PS01068">
    <property type="entry name" value="OMPA_1"/>
    <property type="match status" value="1"/>
</dbReference>